<comment type="caution">
    <text evidence="2">The sequence shown here is derived from an EMBL/GenBank/DDBJ whole genome shotgun (WGS) entry which is preliminary data.</text>
</comment>
<accession>A0A8T1ZWB6</accession>
<keyword evidence="1" id="KW-0812">Transmembrane</keyword>
<evidence type="ECO:0000313" key="2">
    <source>
        <dbReference type="EMBL" id="KAG7564461.1"/>
    </source>
</evidence>
<proteinExistence type="predicted"/>
<protein>
    <submittedName>
        <fullName evidence="2">Uncharacterized protein</fullName>
    </submittedName>
</protein>
<name>A0A8T1ZWB6_ARASU</name>
<keyword evidence="1" id="KW-0472">Membrane</keyword>
<dbReference type="EMBL" id="JAEFBJ010000010">
    <property type="protein sequence ID" value="KAG7564461.1"/>
    <property type="molecule type" value="Genomic_DNA"/>
</dbReference>
<reference evidence="2 3" key="1">
    <citation type="submission" date="2020-12" db="EMBL/GenBank/DDBJ databases">
        <title>Concerted genomic and epigenomic changes stabilize Arabidopsis allopolyploids.</title>
        <authorList>
            <person name="Chen Z."/>
        </authorList>
    </citation>
    <scope>NUCLEOTIDE SEQUENCE [LARGE SCALE GENOMIC DNA]</scope>
    <source>
        <strain evidence="2">As9502</strain>
        <tissue evidence="2">Leaf</tissue>
    </source>
</reference>
<keyword evidence="1" id="KW-1133">Transmembrane helix</keyword>
<organism evidence="2 3">
    <name type="scientific">Arabidopsis suecica</name>
    <name type="common">Swedish thale-cress</name>
    <name type="synonym">Cardaminopsis suecica</name>
    <dbReference type="NCBI Taxonomy" id="45249"/>
    <lineage>
        <taxon>Eukaryota</taxon>
        <taxon>Viridiplantae</taxon>
        <taxon>Streptophyta</taxon>
        <taxon>Embryophyta</taxon>
        <taxon>Tracheophyta</taxon>
        <taxon>Spermatophyta</taxon>
        <taxon>Magnoliopsida</taxon>
        <taxon>eudicotyledons</taxon>
        <taxon>Gunneridae</taxon>
        <taxon>Pentapetalae</taxon>
        <taxon>rosids</taxon>
        <taxon>malvids</taxon>
        <taxon>Brassicales</taxon>
        <taxon>Brassicaceae</taxon>
        <taxon>Camelineae</taxon>
        <taxon>Arabidopsis</taxon>
    </lineage>
</organism>
<evidence type="ECO:0000256" key="1">
    <source>
        <dbReference type="SAM" id="Phobius"/>
    </source>
</evidence>
<gene>
    <name evidence="2" type="ORF">ISN44_As10g012280</name>
</gene>
<sequence length="167" mass="19201">MTKWNVIMVILLVMIAVIGGEARHKHRKTWIGCFRYCSRTCSEYDGNCFEHCKIKCGGPTPPKTNSRNLHGKNYTYNEETEAAPWQKETMDPWCAAAAERRTKEHSLNITGYDPWLSRIDIELAVCKNIFLHVERSRELWFSLAVLTFPPILLAICFQEAAPILLTL</sequence>
<keyword evidence="3" id="KW-1185">Reference proteome</keyword>
<dbReference type="AlphaFoldDB" id="A0A8T1ZWB6"/>
<feature type="transmembrane region" description="Helical" evidence="1">
    <location>
        <begin position="139"/>
        <end position="165"/>
    </location>
</feature>
<feature type="transmembrane region" description="Helical" evidence="1">
    <location>
        <begin position="6"/>
        <end position="22"/>
    </location>
</feature>
<evidence type="ECO:0000313" key="3">
    <source>
        <dbReference type="Proteomes" id="UP000694251"/>
    </source>
</evidence>
<dbReference type="Proteomes" id="UP000694251">
    <property type="component" value="Chromosome 10"/>
</dbReference>